<reference evidence="1" key="1">
    <citation type="submission" date="2020-06" db="EMBL/GenBank/DDBJ databases">
        <authorList>
            <person name="Li T."/>
            <person name="Hu X."/>
            <person name="Zhang T."/>
            <person name="Song X."/>
            <person name="Zhang H."/>
            <person name="Dai N."/>
            <person name="Sheng W."/>
            <person name="Hou X."/>
            <person name="Wei L."/>
        </authorList>
    </citation>
    <scope>NUCLEOTIDE SEQUENCE</scope>
    <source>
        <strain evidence="1">K16</strain>
        <tissue evidence="1">Leaf</tissue>
    </source>
</reference>
<accession>A0AAE1VXU9</accession>
<gene>
    <name evidence="1" type="ORF">Sango_2796500</name>
</gene>
<dbReference type="EMBL" id="JACGWL010000596">
    <property type="protein sequence ID" value="KAK4383227.1"/>
    <property type="molecule type" value="Genomic_DNA"/>
</dbReference>
<name>A0AAE1VXU9_9LAMI</name>
<sequence length="168" mass="18455">MAEGSFVQSHGVKMLYLVEKLEHLIVGLDNDTYINVILQSLSPSFDPFIINYNMHRLEKSIHELINMLAQYKATTHKSGPTILVGEASTSKAKDKRVGRYKRMKGKGKVIAATASAEHAPTAPIGKGKGKGKVLERSRRLSKDEIILRMGNGKDVVAEAVGFSQLSYS</sequence>
<dbReference type="AlphaFoldDB" id="A0AAE1VXU9"/>
<evidence type="ECO:0000313" key="1">
    <source>
        <dbReference type="EMBL" id="KAK4383227.1"/>
    </source>
</evidence>
<keyword evidence="2" id="KW-1185">Reference proteome</keyword>
<comment type="caution">
    <text evidence="1">The sequence shown here is derived from an EMBL/GenBank/DDBJ whole genome shotgun (WGS) entry which is preliminary data.</text>
</comment>
<proteinExistence type="predicted"/>
<dbReference type="Proteomes" id="UP001289374">
    <property type="component" value="Unassembled WGS sequence"/>
</dbReference>
<protein>
    <recommendedName>
        <fullName evidence="3">Gag/pol protein</fullName>
    </recommendedName>
</protein>
<evidence type="ECO:0000313" key="2">
    <source>
        <dbReference type="Proteomes" id="UP001289374"/>
    </source>
</evidence>
<evidence type="ECO:0008006" key="3">
    <source>
        <dbReference type="Google" id="ProtNLM"/>
    </source>
</evidence>
<organism evidence="1 2">
    <name type="scientific">Sesamum angolense</name>
    <dbReference type="NCBI Taxonomy" id="2727404"/>
    <lineage>
        <taxon>Eukaryota</taxon>
        <taxon>Viridiplantae</taxon>
        <taxon>Streptophyta</taxon>
        <taxon>Embryophyta</taxon>
        <taxon>Tracheophyta</taxon>
        <taxon>Spermatophyta</taxon>
        <taxon>Magnoliopsida</taxon>
        <taxon>eudicotyledons</taxon>
        <taxon>Gunneridae</taxon>
        <taxon>Pentapetalae</taxon>
        <taxon>asterids</taxon>
        <taxon>lamiids</taxon>
        <taxon>Lamiales</taxon>
        <taxon>Pedaliaceae</taxon>
        <taxon>Sesamum</taxon>
    </lineage>
</organism>
<reference evidence="1" key="2">
    <citation type="journal article" date="2024" name="Plant">
        <title>Genomic evolution and insights into agronomic trait innovations of Sesamum species.</title>
        <authorList>
            <person name="Miao H."/>
            <person name="Wang L."/>
            <person name="Qu L."/>
            <person name="Liu H."/>
            <person name="Sun Y."/>
            <person name="Le M."/>
            <person name="Wang Q."/>
            <person name="Wei S."/>
            <person name="Zheng Y."/>
            <person name="Lin W."/>
            <person name="Duan Y."/>
            <person name="Cao H."/>
            <person name="Xiong S."/>
            <person name="Wang X."/>
            <person name="Wei L."/>
            <person name="Li C."/>
            <person name="Ma Q."/>
            <person name="Ju M."/>
            <person name="Zhao R."/>
            <person name="Li G."/>
            <person name="Mu C."/>
            <person name="Tian Q."/>
            <person name="Mei H."/>
            <person name="Zhang T."/>
            <person name="Gao T."/>
            <person name="Zhang H."/>
        </authorList>
    </citation>
    <scope>NUCLEOTIDE SEQUENCE</scope>
    <source>
        <strain evidence="1">K16</strain>
    </source>
</reference>